<protein>
    <recommendedName>
        <fullName evidence="5">Outer membrane protein beta-barrel domain-containing protein</fullName>
    </recommendedName>
</protein>
<organism evidence="3 4">
    <name type="scientific">Paenimyroides ummariense</name>
    <dbReference type="NCBI Taxonomy" id="913024"/>
    <lineage>
        <taxon>Bacteria</taxon>
        <taxon>Pseudomonadati</taxon>
        <taxon>Bacteroidota</taxon>
        <taxon>Flavobacteriia</taxon>
        <taxon>Flavobacteriales</taxon>
        <taxon>Flavobacteriaceae</taxon>
        <taxon>Paenimyroides</taxon>
    </lineage>
</organism>
<accession>A0A1I5EAK8</accession>
<dbReference type="EMBL" id="FOVI01000019">
    <property type="protein sequence ID" value="SFO08465.1"/>
    <property type="molecule type" value="Genomic_DNA"/>
</dbReference>
<sequence length="343" mass="39310">MKKLVLTTAFLLSILSVQAQEFFSDKRPVQSANEFTKKVNDISYDIDLIIKNNKEKLKQDLNEIDQKVESNQLTKVEADKLRNEKAEFYAKQIEEETKIQEDKIKVLINNKIEDNINFSTDMSAYQKQLVENKTLFVVDYNFGSSMMIVDGKSKQDIYNTKSVLSSFGVSLGAKTRVGKETSPFFWKSTFDVIGQTFKFNDNKSFENVNNETVLVDIGFPVKKSTMYMTEFKLSNYIEYDFSKHKLDEFGNKIIKSRQSFFVGAGGFIGFNGISRNIVYEQNGDKYRESTQAKFNSNRFTYGVGGYVGYGNVSLKATYNLNQVFKRSFADQNVFNVSVVLELL</sequence>
<keyword evidence="4" id="KW-1185">Reference proteome</keyword>
<proteinExistence type="predicted"/>
<gene>
    <name evidence="3" type="ORF">SAMN05421741_11959</name>
</gene>
<dbReference type="AlphaFoldDB" id="A0A1I5EAK8"/>
<dbReference type="RefSeq" id="WP_091524968.1">
    <property type="nucleotide sequence ID" value="NZ_FOVI01000019.1"/>
</dbReference>
<evidence type="ECO:0000313" key="4">
    <source>
        <dbReference type="Proteomes" id="UP000199036"/>
    </source>
</evidence>
<evidence type="ECO:0000256" key="1">
    <source>
        <dbReference type="SAM" id="Coils"/>
    </source>
</evidence>
<name>A0A1I5EAK8_9FLAO</name>
<feature type="chain" id="PRO_5011745181" description="Outer membrane protein beta-barrel domain-containing protein" evidence="2">
    <location>
        <begin position="20"/>
        <end position="343"/>
    </location>
</feature>
<evidence type="ECO:0000313" key="3">
    <source>
        <dbReference type="EMBL" id="SFO08465.1"/>
    </source>
</evidence>
<feature type="signal peptide" evidence="2">
    <location>
        <begin position="1"/>
        <end position="19"/>
    </location>
</feature>
<evidence type="ECO:0000256" key="2">
    <source>
        <dbReference type="SAM" id="SignalP"/>
    </source>
</evidence>
<keyword evidence="2" id="KW-0732">Signal</keyword>
<reference evidence="4" key="1">
    <citation type="submission" date="2016-10" db="EMBL/GenBank/DDBJ databases">
        <authorList>
            <person name="Varghese N."/>
            <person name="Submissions S."/>
        </authorList>
    </citation>
    <scope>NUCLEOTIDE SEQUENCE [LARGE SCALE GENOMIC DNA]</scope>
    <source>
        <strain evidence="4">DS-12</strain>
    </source>
</reference>
<keyword evidence="1" id="KW-0175">Coiled coil</keyword>
<feature type="coiled-coil region" evidence="1">
    <location>
        <begin position="54"/>
        <end position="110"/>
    </location>
</feature>
<dbReference type="OrthoDB" id="1466811at2"/>
<evidence type="ECO:0008006" key="5">
    <source>
        <dbReference type="Google" id="ProtNLM"/>
    </source>
</evidence>
<dbReference type="STRING" id="913024.SAMN05421741_11959"/>
<dbReference type="Proteomes" id="UP000199036">
    <property type="component" value="Unassembled WGS sequence"/>
</dbReference>